<accession>A0AA39CZK8</accession>
<dbReference type="AlphaFoldDB" id="A0AA39CZK8"/>
<keyword evidence="2" id="KW-1185">Reference proteome</keyword>
<evidence type="ECO:0000313" key="2">
    <source>
        <dbReference type="Proteomes" id="UP001172681"/>
    </source>
</evidence>
<dbReference type="EMBL" id="JAPDRN010000020">
    <property type="protein sequence ID" value="KAJ9638600.1"/>
    <property type="molecule type" value="Genomic_DNA"/>
</dbReference>
<reference evidence="1" key="1">
    <citation type="submission" date="2022-10" db="EMBL/GenBank/DDBJ databases">
        <title>Culturing micro-colonial fungi from biological soil crusts in the Mojave desert and describing Neophaeococcomyces mojavensis, and introducing the new genera and species Taxawa tesnikishii.</title>
        <authorList>
            <person name="Kurbessoian T."/>
            <person name="Stajich J.E."/>
        </authorList>
    </citation>
    <scope>NUCLEOTIDE SEQUENCE</scope>
    <source>
        <strain evidence="1">TK_35</strain>
    </source>
</reference>
<sequence>MDGHDLIHHAMEGFRAAVSLTKAIKHDFIHCETVPPVPESHELQMLATELTDIVSCICSYFTISENQEDLQILNRMIRMTSQSRNQARNGTVSTELFRSNISSIFYPPSENPVVQPQSKKRQATVESRAMTIRQLPHDSIVYFAATTPLTWRTVKGPVFEIILHRAAASQRLPVPHKLTDQLKSLQSESIYQPVPQYKKFCQGTMPSLNLILSEKR</sequence>
<organism evidence="1 2">
    <name type="scientific">Knufia peltigerae</name>
    <dbReference type="NCBI Taxonomy" id="1002370"/>
    <lineage>
        <taxon>Eukaryota</taxon>
        <taxon>Fungi</taxon>
        <taxon>Dikarya</taxon>
        <taxon>Ascomycota</taxon>
        <taxon>Pezizomycotina</taxon>
        <taxon>Eurotiomycetes</taxon>
        <taxon>Chaetothyriomycetidae</taxon>
        <taxon>Chaetothyriales</taxon>
        <taxon>Trichomeriaceae</taxon>
        <taxon>Knufia</taxon>
    </lineage>
</organism>
<name>A0AA39CZK8_9EURO</name>
<proteinExistence type="predicted"/>
<evidence type="ECO:0000313" key="1">
    <source>
        <dbReference type="EMBL" id="KAJ9638600.1"/>
    </source>
</evidence>
<dbReference type="Proteomes" id="UP001172681">
    <property type="component" value="Unassembled WGS sequence"/>
</dbReference>
<comment type="caution">
    <text evidence="1">The sequence shown here is derived from an EMBL/GenBank/DDBJ whole genome shotgun (WGS) entry which is preliminary data.</text>
</comment>
<protein>
    <submittedName>
        <fullName evidence="1">Uncharacterized protein</fullName>
    </submittedName>
</protein>
<gene>
    <name evidence="1" type="ORF">H2204_004076</name>
</gene>